<comment type="subcellular location">
    <subcellularLocation>
        <location evidence="1">Cell membrane</location>
        <topology evidence="1">Peripheral membrane protein</topology>
        <orientation evidence="1">Cytoplasmic side</orientation>
    </subcellularLocation>
</comment>
<dbReference type="SUPFAM" id="SSF52540">
    <property type="entry name" value="P-loop containing nucleoside triphosphate hydrolases"/>
    <property type="match status" value="1"/>
</dbReference>
<dbReference type="InterPro" id="IPR050763">
    <property type="entry name" value="ABC_transporter_ATP-binding"/>
</dbReference>
<organism evidence="10 11">
    <name type="scientific">Candidatus Buchananbacteria bacterium RIFCSPHIGHO2_01_FULL_46_12</name>
    <dbReference type="NCBI Taxonomy" id="1797536"/>
    <lineage>
        <taxon>Bacteria</taxon>
        <taxon>Candidatus Buchananiibacteriota</taxon>
    </lineage>
</organism>
<feature type="domain" description="ABC transporter" evidence="9">
    <location>
        <begin position="2"/>
        <end position="233"/>
    </location>
</feature>
<keyword evidence="2" id="KW-0813">Transport</keyword>
<dbReference type="GO" id="GO:0043215">
    <property type="term" value="P:daunorubicin transport"/>
    <property type="evidence" value="ECO:0007669"/>
    <property type="project" value="InterPro"/>
</dbReference>
<keyword evidence="7" id="KW-0472">Membrane</keyword>
<evidence type="ECO:0000256" key="6">
    <source>
        <dbReference type="ARBA" id="ARBA00022967"/>
    </source>
</evidence>
<evidence type="ECO:0000313" key="10">
    <source>
        <dbReference type="EMBL" id="OGY46350.1"/>
    </source>
</evidence>
<evidence type="ECO:0000256" key="7">
    <source>
        <dbReference type="ARBA" id="ARBA00023136"/>
    </source>
</evidence>
<comment type="caution">
    <text evidence="10">The sequence shown here is derived from an EMBL/GenBank/DDBJ whole genome shotgun (WGS) entry which is preliminary data.</text>
</comment>
<evidence type="ECO:0000259" key="9">
    <source>
        <dbReference type="PROSITE" id="PS50893"/>
    </source>
</evidence>
<dbReference type="AlphaFoldDB" id="A0A1G1Y3K3"/>
<dbReference type="EMBL" id="MHIF01000062">
    <property type="protein sequence ID" value="OGY46350.1"/>
    <property type="molecule type" value="Genomic_DNA"/>
</dbReference>
<dbReference type="Pfam" id="PF00005">
    <property type="entry name" value="ABC_tran"/>
    <property type="match status" value="1"/>
</dbReference>
<dbReference type="SMART" id="SM00382">
    <property type="entry name" value="AAA"/>
    <property type="match status" value="1"/>
</dbReference>
<evidence type="ECO:0000256" key="1">
    <source>
        <dbReference type="ARBA" id="ARBA00004413"/>
    </source>
</evidence>
<dbReference type="GO" id="GO:0005886">
    <property type="term" value="C:plasma membrane"/>
    <property type="evidence" value="ECO:0007669"/>
    <property type="project" value="UniProtKB-SubCell"/>
</dbReference>
<keyword evidence="6" id="KW-1278">Translocase</keyword>
<dbReference type="PANTHER" id="PTHR42711">
    <property type="entry name" value="ABC TRANSPORTER ATP-BINDING PROTEIN"/>
    <property type="match status" value="1"/>
</dbReference>
<evidence type="ECO:0000256" key="8">
    <source>
        <dbReference type="ARBA" id="ARBA00049985"/>
    </source>
</evidence>
<sequence length="261" mass="29881">MIQVNNLIKKYKEITAVDDISFEVKKGDIFAFLGPNGAGKTTTIKMLTTLLSPTGGQILVNGHDPKTEQDAVRHSFGIVFQDQSLDDELTARENMEFHGVLYRVPKAIRRQRIEELLKIVELWDRKDDLVKHFSGGMKRRLEIARGLIHHPLILFLDEPTLGLDPQTRNHIWSHIKNLNEKESITVFFTTHYIEEAERVANQVAIIDHGKIITQGTPQELKTKTGKASLEDAFLALTGNIIRTQEPDGMEMMRLNRRQWHK</sequence>
<dbReference type="GO" id="GO:0005524">
    <property type="term" value="F:ATP binding"/>
    <property type="evidence" value="ECO:0007669"/>
    <property type="project" value="UniProtKB-KW"/>
</dbReference>
<accession>A0A1G1Y3K3</accession>
<dbReference type="GO" id="GO:1900753">
    <property type="term" value="P:doxorubicin transport"/>
    <property type="evidence" value="ECO:0007669"/>
    <property type="project" value="InterPro"/>
</dbReference>
<dbReference type="GO" id="GO:0016887">
    <property type="term" value="F:ATP hydrolysis activity"/>
    <property type="evidence" value="ECO:0007669"/>
    <property type="project" value="InterPro"/>
</dbReference>
<dbReference type="PANTHER" id="PTHR42711:SF18">
    <property type="entry name" value="ABC TRANSPORTER, ATP-BINDING PROTEIN"/>
    <property type="match status" value="1"/>
</dbReference>
<dbReference type="PROSITE" id="PS00211">
    <property type="entry name" value="ABC_TRANSPORTER_1"/>
    <property type="match status" value="1"/>
</dbReference>
<comment type="similarity">
    <text evidence="8">Belongs to the ABC transporter superfamily. Drug exporter-1 (DrugE1) (TC 3.A.1.105) family.</text>
</comment>
<evidence type="ECO:0000256" key="2">
    <source>
        <dbReference type="ARBA" id="ARBA00022448"/>
    </source>
</evidence>
<dbReference type="InterPro" id="IPR005894">
    <property type="entry name" value="DrrA"/>
</dbReference>
<keyword evidence="5 10" id="KW-0067">ATP-binding</keyword>
<dbReference type="FunFam" id="3.40.50.300:FF:000589">
    <property type="entry name" value="ABC transporter, ATP-binding subunit"/>
    <property type="match status" value="1"/>
</dbReference>
<name>A0A1G1Y3K3_9BACT</name>
<proteinExistence type="inferred from homology"/>
<keyword evidence="3" id="KW-1003">Cell membrane</keyword>
<keyword evidence="4" id="KW-0547">Nucleotide-binding</keyword>
<dbReference type="InterPro" id="IPR017871">
    <property type="entry name" value="ABC_transporter-like_CS"/>
</dbReference>
<reference evidence="10 11" key="1">
    <citation type="journal article" date="2016" name="Nat. Commun.">
        <title>Thousands of microbial genomes shed light on interconnected biogeochemical processes in an aquifer system.</title>
        <authorList>
            <person name="Anantharaman K."/>
            <person name="Brown C.T."/>
            <person name="Hug L.A."/>
            <person name="Sharon I."/>
            <person name="Castelle C.J."/>
            <person name="Probst A.J."/>
            <person name="Thomas B.C."/>
            <person name="Singh A."/>
            <person name="Wilkins M.J."/>
            <person name="Karaoz U."/>
            <person name="Brodie E.L."/>
            <person name="Williams K.H."/>
            <person name="Hubbard S.S."/>
            <person name="Banfield J.F."/>
        </authorList>
    </citation>
    <scope>NUCLEOTIDE SEQUENCE [LARGE SCALE GENOMIC DNA]</scope>
</reference>
<dbReference type="InterPro" id="IPR027417">
    <property type="entry name" value="P-loop_NTPase"/>
</dbReference>
<dbReference type="InterPro" id="IPR003439">
    <property type="entry name" value="ABC_transporter-like_ATP-bd"/>
</dbReference>
<dbReference type="InterPro" id="IPR003593">
    <property type="entry name" value="AAA+_ATPase"/>
</dbReference>
<gene>
    <name evidence="10" type="ORF">A2663_02315</name>
</gene>
<evidence type="ECO:0000256" key="5">
    <source>
        <dbReference type="ARBA" id="ARBA00022840"/>
    </source>
</evidence>
<dbReference type="NCBIfam" id="TIGR01188">
    <property type="entry name" value="drrA"/>
    <property type="match status" value="1"/>
</dbReference>
<evidence type="ECO:0000256" key="4">
    <source>
        <dbReference type="ARBA" id="ARBA00022741"/>
    </source>
</evidence>
<dbReference type="Gene3D" id="3.40.50.300">
    <property type="entry name" value="P-loop containing nucleotide triphosphate hydrolases"/>
    <property type="match status" value="1"/>
</dbReference>
<dbReference type="PROSITE" id="PS50893">
    <property type="entry name" value="ABC_TRANSPORTER_2"/>
    <property type="match status" value="1"/>
</dbReference>
<protein>
    <submittedName>
        <fullName evidence="10">Multidrug ABC transporter ATP-binding protein</fullName>
    </submittedName>
</protein>
<dbReference type="Proteomes" id="UP000178432">
    <property type="component" value="Unassembled WGS sequence"/>
</dbReference>
<evidence type="ECO:0000256" key="3">
    <source>
        <dbReference type="ARBA" id="ARBA00022475"/>
    </source>
</evidence>
<evidence type="ECO:0000313" key="11">
    <source>
        <dbReference type="Proteomes" id="UP000178432"/>
    </source>
</evidence>